<evidence type="ECO:0000313" key="2">
    <source>
        <dbReference type="EMBL" id="KAK0637138.1"/>
    </source>
</evidence>
<feature type="region of interest" description="Disordered" evidence="1">
    <location>
        <begin position="95"/>
        <end position="210"/>
    </location>
</feature>
<feature type="compositionally biased region" description="Polar residues" evidence="1">
    <location>
        <begin position="161"/>
        <end position="177"/>
    </location>
</feature>
<protein>
    <submittedName>
        <fullName evidence="2">Uncharacterized protein</fullName>
    </submittedName>
</protein>
<comment type="caution">
    <text evidence="2">The sequence shown here is derived from an EMBL/GenBank/DDBJ whole genome shotgun (WGS) entry which is preliminary data.</text>
</comment>
<proteinExistence type="predicted"/>
<dbReference type="Proteomes" id="UP001174934">
    <property type="component" value="Unassembled WGS sequence"/>
</dbReference>
<sequence length="210" mass="23523">MTTYDMATSYRVYREDTTSKAMWRVQYKSIPWENEGSDKLTVNFAIWVLLIISLNEGHRPIANKDMTLDLNVWWKDTKKDGSITYEHHLSGRALTEEPEGADVRARPTTVQALSIETDEIKSGLGRGKRAGRPLAPKPDSASPPSTTPKARSRKRARQPLESVSDSGNSALTQVTNETKPRKRARRGKAVTNEGNDENTAETKPRKKAKC</sequence>
<accession>A0AA39XN82</accession>
<evidence type="ECO:0000256" key="1">
    <source>
        <dbReference type="SAM" id="MobiDB-lite"/>
    </source>
</evidence>
<organism evidence="2 3">
    <name type="scientific">Bombardia bombarda</name>
    <dbReference type="NCBI Taxonomy" id="252184"/>
    <lineage>
        <taxon>Eukaryota</taxon>
        <taxon>Fungi</taxon>
        <taxon>Dikarya</taxon>
        <taxon>Ascomycota</taxon>
        <taxon>Pezizomycotina</taxon>
        <taxon>Sordariomycetes</taxon>
        <taxon>Sordariomycetidae</taxon>
        <taxon>Sordariales</taxon>
        <taxon>Lasiosphaeriaceae</taxon>
        <taxon>Bombardia</taxon>
    </lineage>
</organism>
<name>A0AA39XN82_9PEZI</name>
<gene>
    <name evidence="2" type="ORF">B0T17DRAFT_99184</name>
</gene>
<reference evidence="2" key="1">
    <citation type="submission" date="2023-06" db="EMBL/GenBank/DDBJ databases">
        <title>Genome-scale phylogeny and comparative genomics of the fungal order Sordariales.</title>
        <authorList>
            <consortium name="Lawrence Berkeley National Laboratory"/>
            <person name="Hensen N."/>
            <person name="Bonometti L."/>
            <person name="Westerberg I."/>
            <person name="Brannstrom I.O."/>
            <person name="Guillou S."/>
            <person name="Cros-Aarteil S."/>
            <person name="Calhoun S."/>
            <person name="Haridas S."/>
            <person name="Kuo A."/>
            <person name="Mondo S."/>
            <person name="Pangilinan J."/>
            <person name="Riley R."/>
            <person name="LaButti K."/>
            <person name="Andreopoulos B."/>
            <person name="Lipzen A."/>
            <person name="Chen C."/>
            <person name="Yanf M."/>
            <person name="Daum C."/>
            <person name="Ng V."/>
            <person name="Clum A."/>
            <person name="Steindorff A."/>
            <person name="Ohm R."/>
            <person name="Martin F."/>
            <person name="Silar P."/>
            <person name="Natvig D."/>
            <person name="Lalanne C."/>
            <person name="Gautier V."/>
            <person name="Ament-velasquez S.L."/>
            <person name="Kruys A."/>
            <person name="Hutchinson M.I."/>
            <person name="Powell A.J."/>
            <person name="Barry K."/>
            <person name="Miller A.N."/>
            <person name="Grigoriev I.V."/>
            <person name="Debuchy R."/>
            <person name="Gladieux P."/>
            <person name="Thoren M.H."/>
            <person name="Johannesson H."/>
        </authorList>
    </citation>
    <scope>NUCLEOTIDE SEQUENCE</scope>
    <source>
        <strain evidence="2">SMH3391-2</strain>
    </source>
</reference>
<dbReference type="EMBL" id="JAULSR010000001">
    <property type="protein sequence ID" value="KAK0637138.1"/>
    <property type="molecule type" value="Genomic_DNA"/>
</dbReference>
<evidence type="ECO:0000313" key="3">
    <source>
        <dbReference type="Proteomes" id="UP001174934"/>
    </source>
</evidence>
<dbReference type="AlphaFoldDB" id="A0AA39XN82"/>
<keyword evidence="3" id="KW-1185">Reference proteome</keyword>